<dbReference type="InterPro" id="IPR000195">
    <property type="entry name" value="Rab-GAP-TBC_dom"/>
</dbReference>
<keyword evidence="2" id="KW-0472">Membrane</keyword>
<evidence type="ECO:0000313" key="5">
    <source>
        <dbReference type="WBParaSite" id="TREG1_27780.1"/>
    </source>
</evidence>
<dbReference type="AlphaFoldDB" id="A0AA85JF70"/>
<sequence length="347" mass="40335">MRFEYLCKKEDIINCLKNGRDIKKLRHFSISRYGLVDDDIRKMVWPMLVEGNCQLPDIGIEELESHPSYRQVELDTFRMNNLMPKDLSSEEVETRKRIVTHLVISVLIDNPSLHYYQGFHDICYIFFSVLGEKESRQLLNKLVPTHFSLFMQKSMDVTLEYMQLIFALLECVSTPILNSIESVELGPDFAVSWIITWFAHVLPNMDDVRRLFDLFLATDPIMLVYVSVAIIAISAKEVEATPLDFALLYQTLARLPKIHPVEDLIHEALKIYIDLGPAELNERGNKRIIRYREQRNLNNPPTPIRQISKKSTTQLMLCGLMEHRKTVFSISFLVIVISYVLSRTLKE</sequence>
<dbReference type="PANTHER" id="PTHR20913">
    <property type="entry name" value="TBC1 DOMAIN FAMILY MEMBER 20/GTPASE"/>
    <property type="match status" value="1"/>
</dbReference>
<accession>A0AA85JF70</accession>
<name>A0AA85JF70_TRIRE</name>
<dbReference type="SUPFAM" id="SSF47923">
    <property type="entry name" value="Ypt/Rab-GAP domain of gyp1p"/>
    <property type="match status" value="2"/>
</dbReference>
<proteinExistence type="predicted"/>
<evidence type="ECO:0000256" key="2">
    <source>
        <dbReference type="SAM" id="Phobius"/>
    </source>
</evidence>
<evidence type="ECO:0000313" key="4">
    <source>
        <dbReference type="Proteomes" id="UP000050795"/>
    </source>
</evidence>
<organism evidence="4 5">
    <name type="scientific">Trichobilharzia regenti</name>
    <name type="common">Nasal bird schistosome</name>
    <dbReference type="NCBI Taxonomy" id="157069"/>
    <lineage>
        <taxon>Eukaryota</taxon>
        <taxon>Metazoa</taxon>
        <taxon>Spiralia</taxon>
        <taxon>Lophotrochozoa</taxon>
        <taxon>Platyhelminthes</taxon>
        <taxon>Trematoda</taxon>
        <taxon>Digenea</taxon>
        <taxon>Strigeidida</taxon>
        <taxon>Schistosomatoidea</taxon>
        <taxon>Schistosomatidae</taxon>
        <taxon>Trichobilharzia</taxon>
    </lineage>
</organism>
<dbReference type="Gene3D" id="1.10.8.1310">
    <property type="match status" value="1"/>
</dbReference>
<dbReference type="PANTHER" id="PTHR20913:SF7">
    <property type="entry name" value="RE60063P"/>
    <property type="match status" value="1"/>
</dbReference>
<dbReference type="InterPro" id="IPR045913">
    <property type="entry name" value="TBC20/Gyp8-like"/>
</dbReference>
<protein>
    <recommendedName>
        <fullName evidence="3">Rab-GAP TBC domain-containing protein</fullName>
    </recommendedName>
</protein>
<dbReference type="WBParaSite" id="TREG1_27780.1">
    <property type="protein sequence ID" value="TREG1_27780.1"/>
    <property type="gene ID" value="TREG1_27780"/>
</dbReference>
<feature type="transmembrane region" description="Helical" evidence="2">
    <location>
        <begin position="326"/>
        <end position="342"/>
    </location>
</feature>
<dbReference type="Gene3D" id="1.10.472.80">
    <property type="entry name" value="Ypt/Rab-GAP domain of gyp1p, domain 3"/>
    <property type="match status" value="1"/>
</dbReference>
<dbReference type="Proteomes" id="UP000050795">
    <property type="component" value="Unassembled WGS sequence"/>
</dbReference>
<keyword evidence="1" id="KW-0343">GTPase activation</keyword>
<dbReference type="GO" id="GO:0005096">
    <property type="term" value="F:GTPase activator activity"/>
    <property type="evidence" value="ECO:0007669"/>
    <property type="project" value="UniProtKB-KW"/>
</dbReference>
<keyword evidence="4" id="KW-1185">Reference proteome</keyword>
<dbReference type="PROSITE" id="PS50086">
    <property type="entry name" value="TBC_RABGAP"/>
    <property type="match status" value="1"/>
</dbReference>
<dbReference type="GO" id="GO:0006888">
    <property type="term" value="P:endoplasmic reticulum to Golgi vesicle-mediated transport"/>
    <property type="evidence" value="ECO:0007669"/>
    <property type="project" value="TreeGrafter"/>
</dbReference>
<dbReference type="GO" id="GO:0005789">
    <property type="term" value="C:endoplasmic reticulum membrane"/>
    <property type="evidence" value="ECO:0007669"/>
    <property type="project" value="TreeGrafter"/>
</dbReference>
<keyword evidence="2" id="KW-0812">Transmembrane</keyword>
<dbReference type="Pfam" id="PF00566">
    <property type="entry name" value="RabGAP-TBC"/>
    <property type="match status" value="1"/>
</dbReference>
<evidence type="ECO:0000259" key="3">
    <source>
        <dbReference type="PROSITE" id="PS50086"/>
    </source>
</evidence>
<reference evidence="5" key="2">
    <citation type="submission" date="2023-11" db="UniProtKB">
        <authorList>
            <consortium name="WormBaseParasite"/>
        </authorList>
    </citation>
    <scope>IDENTIFICATION</scope>
</reference>
<dbReference type="InterPro" id="IPR035969">
    <property type="entry name" value="Rab-GAP_TBC_sf"/>
</dbReference>
<evidence type="ECO:0000256" key="1">
    <source>
        <dbReference type="ARBA" id="ARBA00022468"/>
    </source>
</evidence>
<feature type="domain" description="Rab-GAP TBC" evidence="3">
    <location>
        <begin position="35"/>
        <end position="219"/>
    </location>
</feature>
<dbReference type="SMART" id="SM00164">
    <property type="entry name" value="TBC"/>
    <property type="match status" value="1"/>
</dbReference>
<keyword evidence="2" id="KW-1133">Transmembrane helix</keyword>
<reference evidence="4" key="1">
    <citation type="submission" date="2022-06" db="EMBL/GenBank/DDBJ databases">
        <authorList>
            <person name="Berger JAMES D."/>
            <person name="Berger JAMES D."/>
        </authorList>
    </citation>
    <scope>NUCLEOTIDE SEQUENCE [LARGE SCALE GENOMIC DNA]</scope>
</reference>